<protein>
    <submittedName>
        <fullName evidence="1">Uncharacterized protein</fullName>
    </submittedName>
</protein>
<evidence type="ECO:0000313" key="1">
    <source>
        <dbReference type="EMBL" id="GAI93187.1"/>
    </source>
</evidence>
<sequence>MSGGEQLRDYLPVEKVAEHIVKISMQDKIGGIINCCSGKPISIGKLVENYLAEKNKNIELNLDYYPYPDYEPMAFWGDSTKLNKVIND</sequence>
<dbReference type="AlphaFoldDB" id="X1SJH3"/>
<name>X1SJH3_9ZZZZ</name>
<organism evidence="1">
    <name type="scientific">marine sediment metagenome</name>
    <dbReference type="NCBI Taxonomy" id="412755"/>
    <lineage>
        <taxon>unclassified sequences</taxon>
        <taxon>metagenomes</taxon>
        <taxon>ecological metagenomes</taxon>
    </lineage>
</organism>
<dbReference type="EMBL" id="BARW01017945">
    <property type="protein sequence ID" value="GAI93187.1"/>
    <property type="molecule type" value="Genomic_DNA"/>
</dbReference>
<dbReference type="SUPFAM" id="SSF51735">
    <property type="entry name" value="NAD(P)-binding Rossmann-fold domains"/>
    <property type="match status" value="1"/>
</dbReference>
<dbReference type="Gene3D" id="3.90.25.10">
    <property type="entry name" value="UDP-galactose 4-epimerase, domain 1"/>
    <property type="match status" value="1"/>
</dbReference>
<dbReference type="Gene3D" id="3.40.50.720">
    <property type="entry name" value="NAD(P)-binding Rossmann-like Domain"/>
    <property type="match status" value="1"/>
</dbReference>
<gene>
    <name evidence="1" type="ORF">S12H4_30848</name>
</gene>
<accession>X1SJH3</accession>
<proteinExistence type="predicted"/>
<dbReference type="InterPro" id="IPR036291">
    <property type="entry name" value="NAD(P)-bd_dom_sf"/>
</dbReference>
<reference evidence="1" key="1">
    <citation type="journal article" date="2014" name="Front. Microbiol.">
        <title>High frequency of phylogenetically diverse reductive dehalogenase-homologous genes in deep subseafloor sedimentary metagenomes.</title>
        <authorList>
            <person name="Kawai M."/>
            <person name="Futagami T."/>
            <person name="Toyoda A."/>
            <person name="Takaki Y."/>
            <person name="Nishi S."/>
            <person name="Hori S."/>
            <person name="Arai W."/>
            <person name="Tsubouchi T."/>
            <person name="Morono Y."/>
            <person name="Uchiyama I."/>
            <person name="Ito T."/>
            <person name="Fujiyama A."/>
            <person name="Inagaki F."/>
            <person name="Takami H."/>
        </authorList>
    </citation>
    <scope>NUCLEOTIDE SEQUENCE</scope>
    <source>
        <strain evidence="1">Expedition CK06-06</strain>
    </source>
</reference>
<comment type="caution">
    <text evidence="1">The sequence shown here is derived from an EMBL/GenBank/DDBJ whole genome shotgun (WGS) entry which is preliminary data.</text>
</comment>